<dbReference type="EMBL" id="JAPFQO010000001">
    <property type="protein sequence ID" value="MCX2738617.1"/>
    <property type="molecule type" value="Genomic_DNA"/>
</dbReference>
<feature type="transmembrane region" description="Helical" evidence="6">
    <location>
        <begin position="181"/>
        <end position="202"/>
    </location>
</feature>
<comment type="subcellular location">
    <subcellularLocation>
        <location evidence="1">Cell membrane</location>
        <topology evidence="1">Multi-pass membrane protein</topology>
    </subcellularLocation>
</comment>
<proteinExistence type="predicted"/>
<feature type="transmembrane region" description="Helical" evidence="6">
    <location>
        <begin position="214"/>
        <end position="233"/>
    </location>
</feature>
<dbReference type="RefSeq" id="WP_266050671.1">
    <property type="nucleotide sequence ID" value="NZ_JAPFQO010000001.1"/>
</dbReference>
<comment type="caution">
    <text evidence="7">The sequence shown here is derived from an EMBL/GenBank/DDBJ whole genome shotgun (WGS) entry which is preliminary data.</text>
</comment>
<feature type="transmembrane region" description="Helical" evidence="6">
    <location>
        <begin position="81"/>
        <end position="104"/>
    </location>
</feature>
<evidence type="ECO:0000256" key="3">
    <source>
        <dbReference type="ARBA" id="ARBA00022692"/>
    </source>
</evidence>
<feature type="transmembrane region" description="Helical" evidence="6">
    <location>
        <begin position="334"/>
        <end position="357"/>
    </location>
</feature>
<keyword evidence="2" id="KW-1003">Cell membrane</keyword>
<keyword evidence="4 6" id="KW-1133">Transmembrane helix</keyword>
<dbReference type="Proteomes" id="UP001207228">
    <property type="component" value="Unassembled WGS sequence"/>
</dbReference>
<dbReference type="InterPro" id="IPR002797">
    <property type="entry name" value="Polysacc_synth"/>
</dbReference>
<keyword evidence="8" id="KW-1185">Reference proteome</keyword>
<keyword evidence="3 6" id="KW-0812">Transmembrane</keyword>
<dbReference type="Pfam" id="PF01943">
    <property type="entry name" value="Polysacc_synt"/>
    <property type="match status" value="1"/>
</dbReference>
<feature type="transmembrane region" description="Helical" evidence="6">
    <location>
        <begin position="296"/>
        <end position="314"/>
    </location>
</feature>
<protein>
    <submittedName>
        <fullName evidence="7">Lipopolysaccharide biosynthesis protein</fullName>
    </submittedName>
</protein>
<keyword evidence="5 6" id="KW-0472">Membrane</keyword>
<name>A0ABT3R9W2_9BACT</name>
<dbReference type="PANTHER" id="PTHR30250:SF11">
    <property type="entry name" value="O-ANTIGEN TRANSPORTER-RELATED"/>
    <property type="match status" value="1"/>
</dbReference>
<evidence type="ECO:0000256" key="1">
    <source>
        <dbReference type="ARBA" id="ARBA00004651"/>
    </source>
</evidence>
<feature type="transmembrane region" description="Helical" evidence="6">
    <location>
        <begin position="145"/>
        <end position="169"/>
    </location>
</feature>
<evidence type="ECO:0000256" key="2">
    <source>
        <dbReference type="ARBA" id="ARBA00022475"/>
    </source>
</evidence>
<accession>A0ABT3R9W2</accession>
<feature type="transmembrane region" description="Helical" evidence="6">
    <location>
        <begin position="446"/>
        <end position="465"/>
    </location>
</feature>
<evidence type="ECO:0000313" key="8">
    <source>
        <dbReference type="Proteomes" id="UP001207228"/>
    </source>
</evidence>
<evidence type="ECO:0000256" key="4">
    <source>
        <dbReference type="ARBA" id="ARBA00022989"/>
    </source>
</evidence>
<evidence type="ECO:0000313" key="7">
    <source>
        <dbReference type="EMBL" id="MCX2738617.1"/>
    </source>
</evidence>
<feature type="transmembrane region" description="Helical" evidence="6">
    <location>
        <begin position="364"/>
        <end position="385"/>
    </location>
</feature>
<organism evidence="7 8">
    <name type="scientific">Pontibacter anaerobius</name>
    <dbReference type="NCBI Taxonomy" id="2993940"/>
    <lineage>
        <taxon>Bacteria</taxon>
        <taxon>Pseudomonadati</taxon>
        <taxon>Bacteroidota</taxon>
        <taxon>Cytophagia</taxon>
        <taxon>Cytophagales</taxon>
        <taxon>Hymenobacteraceae</taxon>
        <taxon>Pontibacter</taxon>
    </lineage>
</organism>
<feature type="transmembrane region" description="Helical" evidence="6">
    <location>
        <begin position="42"/>
        <end position="69"/>
    </location>
</feature>
<sequence>MLRKLLSHAAIYGLAAQLPRVAGVLALPVITPYLTTTDYGVAGVVTAYVTAMSVVQSLGLSVVMVNAFVKHPTRYKWVWRQVGGLMSIWTLVFGLIYFIVLYFATPQEADEHRLQIALLFSVPTMLFTTAEVQSNLYYQLAQKPLVFALRSVLVGMVAVGVNIYTIAYLKLGYMGWFYGNFFAVSLAFIFSAYTAYYSLQLWPIFKFKWKQVKTILAVSLPVLPHYFASGMLVTSDRLVLSRMNVPVPQIGLYSLAATFGSYFNQLSVAISEAANPFYLQLLSKRNEKSKLTARDLTFALGVVFLIATFTASLWMKEVFQILLRNQQLQKAYPIAIILLMGYNFRPFYIVVNNFLLYYEKTNKLWRISAVAVAGNITLTVLLVPFFGYKAAAFTTFAALLYMGFGGMWLKEFSNHNPIPYYPLRWLLVHVLFTGFAYFGADLSLSLKSAITGIIFLVSGMLYLKYKNNLHQLSLR</sequence>
<evidence type="ECO:0000256" key="6">
    <source>
        <dbReference type="SAM" id="Phobius"/>
    </source>
</evidence>
<feature type="transmembrane region" description="Helical" evidence="6">
    <location>
        <begin position="421"/>
        <end position="440"/>
    </location>
</feature>
<dbReference type="InterPro" id="IPR050833">
    <property type="entry name" value="Poly_Biosynth_Transport"/>
</dbReference>
<reference evidence="7 8" key="1">
    <citation type="submission" date="2022-11" db="EMBL/GenBank/DDBJ databases">
        <title>The characterization of three novel Bacteroidetes species and genomic analysis of their roles in tidal elemental geochemical cycles.</title>
        <authorList>
            <person name="Ma K.-J."/>
        </authorList>
    </citation>
    <scope>NUCLEOTIDE SEQUENCE [LARGE SCALE GENOMIC DNA]</scope>
    <source>
        <strain evidence="7 8">M82</strain>
    </source>
</reference>
<evidence type="ECO:0000256" key="5">
    <source>
        <dbReference type="ARBA" id="ARBA00023136"/>
    </source>
</evidence>
<dbReference type="PANTHER" id="PTHR30250">
    <property type="entry name" value="PST FAMILY PREDICTED COLANIC ACID TRANSPORTER"/>
    <property type="match status" value="1"/>
</dbReference>
<gene>
    <name evidence="7" type="ORF">OO017_01545</name>
</gene>
<feature type="transmembrane region" description="Helical" evidence="6">
    <location>
        <begin position="391"/>
        <end position="409"/>
    </location>
</feature>